<dbReference type="InterPro" id="IPR015422">
    <property type="entry name" value="PyrdxlP-dep_Trfase_small"/>
</dbReference>
<keyword evidence="4" id="KW-1185">Reference proteome</keyword>
<organism evidence="1 4">
    <name type="scientific">Rotaria magnacalcarata</name>
    <dbReference type="NCBI Taxonomy" id="392030"/>
    <lineage>
        <taxon>Eukaryota</taxon>
        <taxon>Metazoa</taxon>
        <taxon>Spiralia</taxon>
        <taxon>Gnathifera</taxon>
        <taxon>Rotifera</taxon>
        <taxon>Eurotatoria</taxon>
        <taxon>Bdelloidea</taxon>
        <taxon>Philodinida</taxon>
        <taxon>Philodinidae</taxon>
        <taxon>Rotaria</taxon>
    </lineage>
</organism>
<sequence>METASIKIDGEQVTTSMEFLYENFNMATSCESQQKGETMLPLKTRLSWNATRIIATTAMTMGKESKRYSSLTMENLNPLVKLVEYAVRGPIVIRAGEIATQLKEFPTTIGIVL</sequence>
<comment type="caution">
    <text evidence="1">The sequence shown here is derived from an EMBL/GenBank/DDBJ whole genome shotgun (WGS) entry which is preliminary data.</text>
</comment>
<evidence type="ECO:0000313" key="4">
    <source>
        <dbReference type="Proteomes" id="UP000663866"/>
    </source>
</evidence>
<evidence type="ECO:0000313" key="1">
    <source>
        <dbReference type="EMBL" id="CAF3851857.1"/>
    </source>
</evidence>
<name>A0A819EGR9_9BILA</name>
<dbReference type="Proteomes" id="UP000676336">
    <property type="component" value="Unassembled WGS sequence"/>
</dbReference>
<dbReference type="AlphaFoldDB" id="A0A819EGR9"/>
<proteinExistence type="predicted"/>
<evidence type="ECO:0000313" key="2">
    <source>
        <dbReference type="EMBL" id="CAF3885974.1"/>
    </source>
</evidence>
<gene>
    <name evidence="1" type="ORF">OVN521_LOCUS6888</name>
    <name evidence="2" type="ORF">SMN809_LOCUS5863</name>
    <name evidence="3" type="ORF">UXM345_LOCUS11855</name>
</gene>
<dbReference type="Proteomes" id="UP000663842">
    <property type="component" value="Unassembled WGS sequence"/>
</dbReference>
<reference evidence="1" key="1">
    <citation type="submission" date="2021-02" db="EMBL/GenBank/DDBJ databases">
        <authorList>
            <person name="Nowell W R."/>
        </authorList>
    </citation>
    <scope>NUCLEOTIDE SEQUENCE</scope>
</reference>
<dbReference type="Proteomes" id="UP000663866">
    <property type="component" value="Unassembled WGS sequence"/>
</dbReference>
<dbReference type="EMBL" id="CAJOBI010001522">
    <property type="protein sequence ID" value="CAF3885974.1"/>
    <property type="molecule type" value="Genomic_DNA"/>
</dbReference>
<protein>
    <submittedName>
        <fullName evidence="1">Uncharacterized protein</fullName>
    </submittedName>
</protein>
<evidence type="ECO:0000313" key="3">
    <source>
        <dbReference type="EMBL" id="CAF3925005.1"/>
    </source>
</evidence>
<accession>A0A819EGR9</accession>
<dbReference type="Gene3D" id="3.90.1150.10">
    <property type="entry name" value="Aspartate Aminotransferase, domain 1"/>
    <property type="match status" value="1"/>
</dbReference>
<dbReference type="EMBL" id="CAJOBF010001202">
    <property type="protein sequence ID" value="CAF3925005.1"/>
    <property type="molecule type" value="Genomic_DNA"/>
</dbReference>
<dbReference type="EMBL" id="CAJOBG010000738">
    <property type="protein sequence ID" value="CAF3851857.1"/>
    <property type="molecule type" value="Genomic_DNA"/>
</dbReference>